<comment type="caution">
    <text evidence="3">The sequence shown here is derived from an EMBL/GenBank/DDBJ whole genome shotgun (WGS) entry which is preliminary data.</text>
</comment>
<dbReference type="AlphaFoldDB" id="A0A7Y8C1U1"/>
<gene>
    <name evidence="3" type="ORF">HX882_13285</name>
</gene>
<dbReference type="Gene3D" id="2.40.160.10">
    <property type="entry name" value="Porin"/>
    <property type="match status" value="1"/>
</dbReference>
<reference evidence="3 4" key="1">
    <citation type="submission" date="2020-04" db="EMBL/GenBank/DDBJ databases">
        <title>Molecular characterization of pseudomonads from Agaricus bisporus reveal novel blotch 2 pathogens in Western Europe.</title>
        <authorList>
            <person name="Taparia T."/>
            <person name="Krijger M."/>
            <person name="Haynes E."/>
            <person name="Elpinstone J.G."/>
            <person name="Noble R."/>
            <person name="Van Der Wolf J."/>
        </authorList>
    </citation>
    <scope>NUCLEOTIDE SEQUENCE [LARGE SCALE GENOMIC DNA]</scope>
    <source>
        <strain evidence="3 4">H7001</strain>
    </source>
</reference>
<accession>A0A7Y8C1U1</accession>
<keyword evidence="1" id="KW-0732">Signal</keyword>
<dbReference type="EMBL" id="JACAQB010000006">
    <property type="protein sequence ID" value="NWB96870.1"/>
    <property type="molecule type" value="Genomic_DNA"/>
</dbReference>
<proteinExistence type="predicted"/>
<evidence type="ECO:0000313" key="4">
    <source>
        <dbReference type="Proteomes" id="UP000539985"/>
    </source>
</evidence>
<evidence type="ECO:0000256" key="1">
    <source>
        <dbReference type="SAM" id="SignalP"/>
    </source>
</evidence>
<dbReference type="InterPro" id="IPR033900">
    <property type="entry name" value="Gram_neg_porin_domain"/>
</dbReference>
<dbReference type="Proteomes" id="UP000539985">
    <property type="component" value="Unassembled WGS sequence"/>
</dbReference>
<sequence length="412" mass="44963">MTPKLNTLALAVMALYASTANADDAMMPTFSLSSFGTAGIVHSSEKNADFTSSIYKPNGAGHTRNWDADVDSLIGAQVIATFTPQLSAVVQVISEQRYDNSYNPSLEWANFKYQFSPDFSVRVGRTVQPAFLLSDSRKVGYTLPWVRPPGEVYSLIPVTSTDGMDLSYRLHFAELTNTVQGNFGQSGPRLPNNTGRSLARDSWGISNLTEYGALTTRLTYQKTRLTLESLNSLFDSFRGFGEEGNAIADRYDTKEKPFDFVGAGVIYDPGKWFVMGEWGRTDSHAAIGTISAWYVSGGYRIEAFTPYVTYARSKTTSATSTAGLDTSTLSPSLAATATDLNSALNTVLAGNSGQQTLSVGMRWDFTQNMDAKLQYDRTRLDHNATGPLTNLQPGYEPGGSFNLFSLAVDFVF</sequence>
<evidence type="ECO:0000259" key="2">
    <source>
        <dbReference type="Pfam" id="PF13609"/>
    </source>
</evidence>
<evidence type="ECO:0000313" key="3">
    <source>
        <dbReference type="EMBL" id="NWB96870.1"/>
    </source>
</evidence>
<dbReference type="InterPro" id="IPR023614">
    <property type="entry name" value="Porin_dom_sf"/>
</dbReference>
<organism evidence="3 4">
    <name type="scientific">Pseudomonas gingeri</name>
    <dbReference type="NCBI Taxonomy" id="117681"/>
    <lineage>
        <taxon>Bacteria</taxon>
        <taxon>Pseudomonadati</taxon>
        <taxon>Pseudomonadota</taxon>
        <taxon>Gammaproteobacteria</taxon>
        <taxon>Pseudomonadales</taxon>
        <taxon>Pseudomonadaceae</taxon>
        <taxon>Pseudomonas</taxon>
    </lineage>
</organism>
<name>A0A7Y8C1U1_9PSED</name>
<dbReference type="RefSeq" id="WP_177091943.1">
    <property type="nucleotide sequence ID" value="NZ_JACAOS010000003.1"/>
</dbReference>
<feature type="domain" description="Porin" evidence="2">
    <location>
        <begin position="9"/>
        <end position="382"/>
    </location>
</feature>
<dbReference type="GO" id="GO:0015288">
    <property type="term" value="F:porin activity"/>
    <property type="evidence" value="ECO:0007669"/>
    <property type="project" value="InterPro"/>
</dbReference>
<dbReference type="SUPFAM" id="SSF56935">
    <property type="entry name" value="Porins"/>
    <property type="match status" value="1"/>
</dbReference>
<protein>
    <submittedName>
        <fullName evidence="3">Porin</fullName>
    </submittedName>
</protein>
<dbReference type="GO" id="GO:0016020">
    <property type="term" value="C:membrane"/>
    <property type="evidence" value="ECO:0007669"/>
    <property type="project" value="InterPro"/>
</dbReference>
<dbReference type="Pfam" id="PF13609">
    <property type="entry name" value="Porin_4"/>
    <property type="match status" value="1"/>
</dbReference>
<feature type="signal peptide" evidence="1">
    <location>
        <begin position="1"/>
        <end position="22"/>
    </location>
</feature>
<feature type="chain" id="PRO_5030906271" evidence="1">
    <location>
        <begin position="23"/>
        <end position="412"/>
    </location>
</feature>